<dbReference type="InterPro" id="IPR013783">
    <property type="entry name" value="Ig-like_fold"/>
</dbReference>
<comment type="caution">
    <text evidence="1">The sequence shown here is derived from an EMBL/GenBank/DDBJ whole genome shotgun (WGS) entry which is preliminary data.</text>
</comment>
<dbReference type="InterPro" id="IPR036116">
    <property type="entry name" value="FN3_sf"/>
</dbReference>
<dbReference type="SUPFAM" id="SSF49265">
    <property type="entry name" value="Fibronectin type III"/>
    <property type="match status" value="1"/>
</dbReference>
<feature type="non-terminal residue" evidence="1">
    <location>
        <position position="78"/>
    </location>
</feature>
<sequence length="78" mass="8541">GGAASTTFLVRAHGRHLFTCKMVCEPKKKLICGIEIESGNPPDEPRNVSCIQHGTDGHPTCTWDKGRPSYLNTAYVIQ</sequence>
<proteinExistence type="predicted"/>
<gene>
    <name evidence="1" type="primary">Il12rb2</name>
    <name evidence="1" type="ORF">THIORB_R07133</name>
</gene>
<accession>A0A7L1XAW5</accession>
<keyword evidence="2" id="KW-1185">Reference proteome</keyword>
<organism evidence="1 2">
    <name type="scientific">Thinocorus orbignyianus</name>
    <dbReference type="NCBI Taxonomy" id="161742"/>
    <lineage>
        <taxon>Eukaryota</taxon>
        <taxon>Metazoa</taxon>
        <taxon>Chordata</taxon>
        <taxon>Craniata</taxon>
        <taxon>Vertebrata</taxon>
        <taxon>Euteleostomi</taxon>
        <taxon>Archelosauria</taxon>
        <taxon>Archosauria</taxon>
        <taxon>Dinosauria</taxon>
        <taxon>Saurischia</taxon>
        <taxon>Theropoda</taxon>
        <taxon>Coelurosauria</taxon>
        <taxon>Aves</taxon>
        <taxon>Neognathae</taxon>
        <taxon>Neoaves</taxon>
        <taxon>Aequornithes</taxon>
        <taxon>Ciconiiformes</taxon>
        <taxon>Thinocoridae</taxon>
        <taxon>Thinocorus</taxon>
    </lineage>
</organism>
<dbReference type="EMBL" id="VXBW01003037">
    <property type="protein sequence ID" value="NXP06910.1"/>
    <property type="molecule type" value="Genomic_DNA"/>
</dbReference>
<name>A0A7L1XAW5_9AVES</name>
<feature type="non-terminal residue" evidence="1">
    <location>
        <position position="1"/>
    </location>
</feature>
<dbReference type="Proteomes" id="UP000565698">
    <property type="component" value="Unassembled WGS sequence"/>
</dbReference>
<evidence type="ECO:0000313" key="2">
    <source>
        <dbReference type="Proteomes" id="UP000565698"/>
    </source>
</evidence>
<evidence type="ECO:0000313" key="1">
    <source>
        <dbReference type="EMBL" id="NXP06910.1"/>
    </source>
</evidence>
<protein>
    <submittedName>
        <fullName evidence="1">I12R2 protein</fullName>
    </submittedName>
</protein>
<reference evidence="1 2" key="1">
    <citation type="submission" date="2019-09" db="EMBL/GenBank/DDBJ databases">
        <title>Bird 10,000 Genomes (B10K) Project - Family phase.</title>
        <authorList>
            <person name="Zhang G."/>
        </authorList>
    </citation>
    <scope>NUCLEOTIDE SEQUENCE [LARGE SCALE GENOMIC DNA]</scope>
    <source>
        <strain evidence="1">B10K-DU-002-47</strain>
        <tissue evidence="1">Muscle</tissue>
    </source>
</reference>
<dbReference type="AlphaFoldDB" id="A0A7L1XAW5"/>
<dbReference type="Gene3D" id="2.60.40.10">
    <property type="entry name" value="Immunoglobulins"/>
    <property type="match status" value="1"/>
</dbReference>
<dbReference type="OrthoDB" id="10005435at2759"/>